<keyword evidence="8" id="KW-1185">Reference proteome</keyword>
<dbReference type="NCBIfam" id="TIGR00813">
    <property type="entry name" value="sss"/>
    <property type="match status" value="1"/>
</dbReference>
<name>A0A3Q0KMC9_SCHMA</name>
<accession>A0A3Q0KMC9</accession>
<dbReference type="Pfam" id="PF00474">
    <property type="entry name" value="SSF"/>
    <property type="match status" value="1"/>
</dbReference>
<feature type="region of interest" description="Disordered" evidence="6">
    <location>
        <begin position="610"/>
        <end position="638"/>
    </location>
</feature>
<evidence type="ECO:0000256" key="5">
    <source>
        <dbReference type="ARBA" id="ARBA00023136"/>
    </source>
</evidence>
<feature type="transmembrane region" description="Helical" evidence="7">
    <location>
        <begin position="187"/>
        <end position="205"/>
    </location>
</feature>
<dbReference type="PANTHER" id="PTHR11819">
    <property type="entry name" value="SOLUTE CARRIER FAMILY 5"/>
    <property type="match status" value="1"/>
</dbReference>
<comment type="subcellular location">
    <subcellularLocation>
        <location evidence="1">Membrane</location>
        <topology evidence="1">Multi-pass membrane protein</topology>
    </subcellularLocation>
</comment>
<feature type="transmembrane region" description="Helical" evidence="7">
    <location>
        <begin position="494"/>
        <end position="514"/>
    </location>
</feature>
<dbReference type="InParanoid" id="A0A3Q0KMC9"/>
<feature type="transmembrane region" description="Helical" evidence="7">
    <location>
        <begin position="34"/>
        <end position="55"/>
    </location>
</feature>
<keyword evidence="5 7" id="KW-0472">Membrane</keyword>
<feature type="transmembrane region" description="Helical" evidence="7">
    <location>
        <begin position="461"/>
        <end position="482"/>
    </location>
</feature>
<evidence type="ECO:0000256" key="4">
    <source>
        <dbReference type="ARBA" id="ARBA00022989"/>
    </source>
</evidence>
<feature type="compositionally biased region" description="Basic and acidic residues" evidence="6">
    <location>
        <begin position="610"/>
        <end position="622"/>
    </location>
</feature>
<feature type="transmembrane region" description="Helical" evidence="7">
    <location>
        <begin position="120"/>
        <end position="137"/>
    </location>
</feature>
<evidence type="ECO:0000313" key="8">
    <source>
        <dbReference type="Proteomes" id="UP000008854"/>
    </source>
</evidence>
<feature type="transmembrane region" description="Helical" evidence="7">
    <location>
        <begin position="86"/>
        <end position="108"/>
    </location>
</feature>
<feature type="transmembrane region" description="Helical" evidence="7">
    <location>
        <begin position="817"/>
        <end position="841"/>
    </location>
</feature>
<sequence>MNLNVLDIIVLVIYFAALLGTGIYALFASRRGTVTGYFLAGRFMTWLPVGASLFASNIGSEHFIGLAGSGAAAGIAVGAFELNASILLQLLGWVFLPVYIASGVFTLPEYMKKRYGGERIHMYLALLSLILYIFTKISVNLYSGSLFLTEALKWNTWVSIVLLLFLTGLITVTGGLAAVLYTDTLQFFVMIIGALILAIISYINAGGFGGVLSSYGRAIAPINISSSTDSDLIISLANVLNTTNYTSLTQLASSPDVPSSLKCSLPPENAFVLLRGINDPEMPWLGFLLGQTPASIWYWCTDQMMVQRVLAAKSLSHAQGATLMAGLIKQLPLFLIVIPGMISRILFPDVIGCKPGPDCYRICGQKSGCSNLAYPKLVINIMPSGLRGLMLAVMLAALISDLTSIFNSASTLFTVDVYMKIRKKAKNMEIMVVSRIFVIVLILLSIAWIPVIQEFQGSQLYIYIQGVSAYLAPPVASVYLCAILNKRTTERGAFYGLMYGLITGLIRLILTIIYHEPVCGEEDNRPWIIKDIHYMYFALFSFITCGLIVCLLSLTEKRLTNEQLCRLTYWTAWDQPANDNNNSLYQINSQNDIHSTEMIIKNVDNNYHDIDGDDHVDGHHDGDADDGDGDDKDVNKTNHSICHQYDNNEIVHKRDISTNNLNQMNMNNNVNSLQIFDENNNMKCQQLKEVENNNKKNIEDHNYSTNQKHTSQSSSWYKILKNICLWFCGCADHPCSNIDIKNHCQCNCLQRLCNQFTTHFHSNHHHSHEKIYIITSNDIQLIEDKSIFNDDQHQLNTVDDYYKQPINSLKQNSNIKLGLYIGLILTIILSIFGFIFFSVYFDSIQIGPLPVHINDWIMISNETLKNALNTLNHHGLITIQ</sequence>
<feature type="transmembrane region" description="Helical" evidence="7">
    <location>
        <begin position="321"/>
        <end position="342"/>
    </location>
</feature>
<feature type="transmembrane region" description="Helical" evidence="7">
    <location>
        <begin position="5"/>
        <end position="28"/>
    </location>
</feature>
<keyword evidence="4 7" id="KW-1133">Transmembrane helix</keyword>
<dbReference type="GO" id="GO:0005886">
    <property type="term" value="C:plasma membrane"/>
    <property type="evidence" value="ECO:0007669"/>
    <property type="project" value="TreeGrafter"/>
</dbReference>
<dbReference type="GO" id="GO:0005412">
    <property type="term" value="F:D-glucose:sodium symporter activity"/>
    <property type="evidence" value="ECO:0007669"/>
    <property type="project" value="TreeGrafter"/>
</dbReference>
<dbReference type="InterPro" id="IPR038377">
    <property type="entry name" value="Na/Glc_symporter_sf"/>
</dbReference>
<reference evidence="9" key="2">
    <citation type="submission" date="2018-12" db="UniProtKB">
        <authorList>
            <consortium name="WormBaseParasite"/>
        </authorList>
    </citation>
    <scope>IDENTIFICATION</scope>
    <source>
        <strain evidence="9 10">Puerto Rican</strain>
    </source>
</reference>
<keyword evidence="3 7" id="KW-0812">Transmembrane</keyword>
<comment type="similarity">
    <text evidence="2">Belongs to the sodium:solute symporter (SSF) (TC 2.A.21) family.</text>
</comment>
<feature type="transmembrane region" description="Helical" evidence="7">
    <location>
        <begin position="430"/>
        <end position="449"/>
    </location>
</feature>
<proteinExistence type="inferred from homology"/>
<dbReference type="STRING" id="6183.A0A3Q0KMC9"/>
<accession>A0A5K4ENE0</accession>
<dbReference type="WBParaSite" id="Smp_134080.2">
    <property type="protein sequence ID" value="Smp_134080.2"/>
    <property type="gene ID" value="Smp_134080"/>
</dbReference>
<dbReference type="PANTHER" id="PTHR11819:SF150">
    <property type="entry name" value="SODIUM_MYO-INOSITOL COTRANSPORTER"/>
    <property type="match status" value="1"/>
</dbReference>
<feature type="transmembrane region" description="Helical" evidence="7">
    <location>
        <begin position="157"/>
        <end position="180"/>
    </location>
</feature>
<evidence type="ECO:0000256" key="7">
    <source>
        <dbReference type="SAM" id="Phobius"/>
    </source>
</evidence>
<protein>
    <submittedName>
        <fullName evidence="9 10">Inositol transporter</fullName>
    </submittedName>
</protein>
<dbReference type="ExpressionAtlas" id="A0A3Q0KMC9">
    <property type="expression patterns" value="baseline"/>
</dbReference>
<feature type="transmembrane region" description="Helical" evidence="7">
    <location>
        <begin position="389"/>
        <end position="418"/>
    </location>
</feature>
<evidence type="ECO:0000313" key="9">
    <source>
        <dbReference type="WBParaSite" id="Smp_134080.1"/>
    </source>
</evidence>
<dbReference type="PROSITE" id="PS50283">
    <property type="entry name" value="NA_SOLUT_SYMP_3"/>
    <property type="match status" value="1"/>
</dbReference>
<dbReference type="WBParaSite" id="Smp_134080.1">
    <property type="protein sequence ID" value="Smp_134080.1"/>
    <property type="gene ID" value="Smp_134080"/>
</dbReference>
<dbReference type="InterPro" id="IPR001734">
    <property type="entry name" value="Na/solute_symporter"/>
</dbReference>
<dbReference type="AlphaFoldDB" id="A0A3Q0KMC9"/>
<feature type="transmembrane region" description="Helical" evidence="7">
    <location>
        <begin position="534"/>
        <end position="554"/>
    </location>
</feature>
<reference evidence="8" key="1">
    <citation type="journal article" date="2012" name="PLoS Negl. Trop. Dis.">
        <title>A systematically improved high quality genome and transcriptome of the human blood fluke Schistosoma mansoni.</title>
        <authorList>
            <person name="Protasio A.V."/>
            <person name="Tsai I.J."/>
            <person name="Babbage A."/>
            <person name="Nichol S."/>
            <person name="Hunt M."/>
            <person name="Aslett M.A."/>
            <person name="De Silva N."/>
            <person name="Velarde G.S."/>
            <person name="Anderson T.J."/>
            <person name="Clark R.C."/>
            <person name="Davidson C."/>
            <person name="Dillon G.P."/>
            <person name="Holroyd N.E."/>
            <person name="LoVerde P.T."/>
            <person name="Lloyd C."/>
            <person name="McQuillan J."/>
            <person name="Oliveira G."/>
            <person name="Otto T.D."/>
            <person name="Parker-Manuel S.J."/>
            <person name="Quail M.A."/>
            <person name="Wilson R.A."/>
            <person name="Zerlotini A."/>
            <person name="Dunne D.W."/>
            <person name="Berriman M."/>
        </authorList>
    </citation>
    <scope>NUCLEOTIDE SEQUENCE [LARGE SCALE GENOMIC DNA]</scope>
    <source>
        <strain evidence="8">Puerto Rican</strain>
    </source>
</reference>
<dbReference type="Gene3D" id="1.20.1730.10">
    <property type="entry name" value="Sodium/glucose cotransporter"/>
    <property type="match status" value="1"/>
</dbReference>
<evidence type="ECO:0000256" key="3">
    <source>
        <dbReference type="ARBA" id="ARBA00022692"/>
    </source>
</evidence>
<evidence type="ECO:0000256" key="2">
    <source>
        <dbReference type="ARBA" id="ARBA00006434"/>
    </source>
</evidence>
<evidence type="ECO:0000313" key="10">
    <source>
        <dbReference type="WBParaSite" id="Smp_134080.2"/>
    </source>
</evidence>
<organism evidence="8 9">
    <name type="scientific">Schistosoma mansoni</name>
    <name type="common">Blood fluke</name>
    <dbReference type="NCBI Taxonomy" id="6183"/>
    <lineage>
        <taxon>Eukaryota</taxon>
        <taxon>Metazoa</taxon>
        <taxon>Spiralia</taxon>
        <taxon>Lophotrochozoa</taxon>
        <taxon>Platyhelminthes</taxon>
        <taxon>Trematoda</taxon>
        <taxon>Digenea</taxon>
        <taxon>Strigeidida</taxon>
        <taxon>Schistosomatoidea</taxon>
        <taxon>Schistosomatidae</taxon>
        <taxon>Schistosoma</taxon>
    </lineage>
</organism>
<dbReference type="Proteomes" id="UP000008854">
    <property type="component" value="Unassembled WGS sequence"/>
</dbReference>
<evidence type="ECO:0000256" key="6">
    <source>
        <dbReference type="SAM" id="MobiDB-lite"/>
    </source>
</evidence>
<feature type="transmembrane region" description="Helical" evidence="7">
    <location>
        <begin position="282"/>
        <end position="300"/>
    </location>
</feature>
<evidence type="ECO:0000256" key="1">
    <source>
        <dbReference type="ARBA" id="ARBA00004141"/>
    </source>
</evidence>